<keyword evidence="2" id="KW-1185">Reference proteome</keyword>
<dbReference type="EMBL" id="QKZL01000016">
    <property type="protein sequence ID" value="PZX13747.1"/>
    <property type="molecule type" value="Genomic_DNA"/>
</dbReference>
<evidence type="ECO:0000313" key="2">
    <source>
        <dbReference type="Proteomes" id="UP000248916"/>
    </source>
</evidence>
<evidence type="ECO:0008006" key="3">
    <source>
        <dbReference type="Google" id="ProtNLM"/>
    </source>
</evidence>
<dbReference type="Proteomes" id="UP000248916">
    <property type="component" value="Unassembled WGS sequence"/>
</dbReference>
<name>A0A2W7N626_9RHOB</name>
<proteinExistence type="predicted"/>
<accession>A0A2W7N626</accession>
<reference evidence="1 2" key="1">
    <citation type="submission" date="2018-06" db="EMBL/GenBank/DDBJ databases">
        <title>Genomic Encyclopedia of Archaeal and Bacterial Type Strains, Phase II (KMG-II): from individual species to whole genera.</title>
        <authorList>
            <person name="Goeker M."/>
        </authorList>
    </citation>
    <scope>NUCLEOTIDE SEQUENCE [LARGE SCALE GENOMIC DNA]</scope>
    <source>
        <strain evidence="1 2">DSM 22009</strain>
    </source>
</reference>
<organism evidence="1 2">
    <name type="scientific">Palleronia aestuarii</name>
    <dbReference type="NCBI Taxonomy" id="568105"/>
    <lineage>
        <taxon>Bacteria</taxon>
        <taxon>Pseudomonadati</taxon>
        <taxon>Pseudomonadota</taxon>
        <taxon>Alphaproteobacteria</taxon>
        <taxon>Rhodobacterales</taxon>
        <taxon>Roseobacteraceae</taxon>
        <taxon>Palleronia</taxon>
    </lineage>
</organism>
<comment type="caution">
    <text evidence="1">The sequence shown here is derived from an EMBL/GenBank/DDBJ whole genome shotgun (WGS) entry which is preliminary data.</text>
</comment>
<gene>
    <name evidence="1" type="ORF">LX81_03081</name>
</gene>
<dbReference type="Gene3D" id="3.30.70.100">
    <property type="match status" value="1"/>
</dbReference>
<protein>
    <recommendedName>
        <fullName evidence="3">Antibiotic biosynthesis monooxygenase</fullName>
    </recommendedName>
</protein>
<evidence type="ECO:0000313" key="1">
    <source>
        <dbReference type="EMBL" id="PZX13747.1"/>
    </source>
</evidence>
<dbReference type="AlphaFoldDB" id="A0A2W7N626"/>
<dbReference type="RefSeq" id="WP_111538166.1">
    <property type="nucleotide sequence ID" value="NZ_QKZL01000016.1"/>
</dbReference>
<sequence length="108" mass="11768">MTAEIDTIAKLIVQTMARTDFVAANEGANEIVANKPGTLRGECFKDTDRAEFLVIERVTDVAALLHHIDIMAGHAARLVRFGKQVIEIYSAVPATVLAKLSQTTVRAF</sequence>